<organism evidence="3 4">
    <name type="scientific">Mixta hanseatica</name>
    <dbReference type="NCBI Taxonomy" id="2872648"/>
    <lineage>
        <taxon>Bacteria</taxon>
        <taxon>Pseudomonadati</taxon>
        <taxon>Pseudomonadota</taxon>
        <taxon>Gammaproteobacteria</taxon>
        <taxon>Enterobacterales</taxon>
        <taxon>Erwiniaceae</taxon>
        <taxon>Mixta</taxon>
    </lineage>
</organism>
<sequence length="235" mass="26223">MTLFRTLMMALFMLLAPLAHAANSVMIWPIDPKIISEDKASELWLENRGKATTLMQVRIFAWQQVEGREQYQTQQQVLASPPVVRIEPGQKQLVRLIKMTPPAAGQEVAYRVVLDEIPTPQQPGENQAGLRFQMRYSVPLFVYGSGLSPDSSLPQLSWRTVMEGGQRWLEMNNRGAIHARLSNVSLNGRALGDGLFGYVLANSRHRWPLSFAPASGAQLSAEVNNKSWRSASSAH</sequence>
<keyword evidence="4" id="KW-1185">Reference proteome</keyword>
<feature type="domain" description="Pili assembly chaperone N-terminal" evidence="2">
    <location>
        <begin position="37"/>
        <end position="143"/>
    </location>
</feature>
<dbReference type="RefSeq" id="WP_249892264.1">
    <property type="nucleotide sequence ID" value="NZ_CP082904.1"/>
</dbReference>
<dbReference type="Pfam" id="PF00345">
    <property type="entry name" value="PapD_N"/>
    <property type="match status" value="1"/>
</dbReference>
<dbReference type="InterPro" id="IPR050643">
    <property type="entry name" value="Periplasmic_pilus_chap"/>
</dbReference>
<dbReference type="PANTHER" id="PTHR30251">
    <property type="entry name" value="PILUS ASSEMBLY CHAPERONE"/>
    <property type="match status" value="1"/>
</dbReference>
<name>A0ABY4R9E6_9GAMM</name>
<dbReference type="PANTHER" id="PTHR30251:SF4">
    <property type="entry name" value="SLR1668 PROTEIN"/>
    <property type="match status" value="1"/>
</dbReference>
<gene>
    <name evidence="3" type="ORF">K6958_17280</name>
</gene>
<dbReference type="Gene3D" id="2.60.40.10">
    <property type="entry name" value="Immunoglobulins"/>
    <property type="match status" value="1"/>
</dbReference>
<dbReference type="InterPro" id="IPR016147">
    <property type="entry name" value="Pili_assmbl_chaperone_N"/>
</dbReference>
<protein>
    <submittedName>
        <fullName evidence="3">Molecular chaperone</fullName>
    </submittedName>
</protein>
<dbReference type="InterPro" id="IPR013783">
    <property type="entry name" value="Ig-like_fold"/>
</dbReference>
<keyword evidence="1" id="KW-0732">Signal</keyword>
<evidence type="ECO:0000313" key="4">
    <source>
        <dbReference type="Proteomes" id="UP001056635"/>
    </source>
</evidence>
<proteinExistence type="predicted"/>
<feature type="signal peptide" evidence="1">
    <location>
        <begin position="1"/>
        <end position="21"/>
    </location>
</feature>
<dbReference type="EMBL" id="CP082904">
    <property type="protein sequence ID" value="UQY43597.1"/>
    <property type="molecule type" value="Genomic_DNA"/>
</dbReference>
<evidence type="ECO:0000259" key="2">
    <source>
        <dbReference type="Pfam" id="PF00345"/>
    </source>
</evidence>
<dbReference type="SUPFAM" id="SSF49354">
    <property type="entry name" value="PapD-like"/>
    <property type="match status" value="1"/>
</dbReference>
<evidence type="ECO:0000313" key="3">
    <source>
        <dbReference type="EMBL" id="UQY43597.1"/>
    </source>
</evidence>
<dbReference type="Proteomes" id="UP001056635">
    <property type="component" value="Chromosome"/>
</dbReference>
<accession>A0ABY4R9E6</accession>
<feature type="chain" id="PRO_5045818065" evidence="1">
    <location>
        <begin position="22"/>
        <end position="235"/>
    </location>
</feature>
<reference evidence="3" key="1">
    <citation type="submission" date="2021-09" db="EMBL/GenBank/DDBJ databases">
        <title>First case of bloodstream infection caused by Mixta hanseatica sp. nov., a member of the Erwiniaceae family.</title>
        <authorList>
            <person name="Both A."/>
            <person name="Huang J."/>
            <person name="Wenzel P."/>
            <person name="Aepfelbacher M."/>
            <person name="Rohde H."/>
            <person name="Christner M."/>
            <person name="Hentschke M."/>
        </authorList>
    </citation>
    <scope>NUCLEOTIDE SEQUENCE</scope>
    <source>
        <strain evidence="3">X22927</strain>
    </source>
</reference>
<dbReference type="InterPro" id="IPR008962">
    <property type="entry name" value="PapD-like_sf"/>
</dbReference>
<evidence type="ECO:0000256" key="1">
    <source>
        <dbReference type="SAM" id="SignalP"/>
    </source>
</evidence>